<evidence type="ECO:0000313" key="1">
    <source>
        <dbReference type="EMBL" id="MFD2034352.1"/>
    </source>
</evidence>
<dbReference type="Proteomes" id="UP001597361">
    <property type="component" value="Unassembled WGS sequence"/>
</dbReference>
<reference evidence="2" key="1">
    <citation type="journal article" date="2019" name="Int. J. Syst. Evol. Microbiol.">
        <title>The Global Catalogue of Microorganisms (GCM) 10K type strain sequencing project: providing services to taxonomists for standard genome sequencing and annotation.</title>
        <authorList>
            <consortium name="The Broad Institute Genomics Platform"/>
            <consortium name="The Broad Institute Genome Sequencing Center for Infectious Disease"/>
            <person name="Wu L."/>
            <person name="Ma J."/>
        </authorList>
    </citation>
    <scope>NUCLEOTIDE SEQUENCE [LARGE SCALE GENOMIC DNA]</scope>
    <source>
        <strain evidence="2">CGMCC 1.15180</strain>
    </source>
</reference>
<dbReference type="RefSeq" id="WP_376884413.1">
    <property type="nucleotide sequence ID" value="NZ_JBHUHR010000015.1"/>
</dbReference>
<name>A0ABW4VI53_9BACT</name>
<comment type="caution">
    <text evidence="1">The sequence shown here is derived from an EMBL/GenBank/DDBJ whole genome shotgun (WGS) entry which is preliminary data.</text>
</comment>
<accession>A0ABW4VI53</accession>
<sequence>MKHLLFCLLFLGLFFCQKVEGQQYFEGYIHYTYEYFTLEGEDISNQKQEFLPKEQHYYIKEGNYVAFDHDGELMQLYNQGGNAYYYQRGEILYKMDAGSWLQGEEKYTEGKEKLKVLKYRCKSVEKEGSVTFYSKKVRVDPASFESHTFGNWARYLDFTNGALALKIVNTHGDYYQVITASKVVPMKLDDEKFDLDKILGAK</sequence>
<protein>
    <recommendedName>
        <fullName evidence="3">MORN repeat variant</fullName>
    </recommendedName>
</protein>
<proteinExistence type="predicted"/>
<keyword evidence="2" id="KW-1185">Reference proteome</keyword>
<evidence type="ECO:0008006" key="3">
    <source>
        <dbReference type="Google" id="ProtNLM"/>
    </source>
</evidence>
<organism evidence="1 2">
    <name type="scientific">Belliella marina</name>
    <dbReference type="NCBI Taxonomy" id="1644146"/>
    <lineage>
        <taxon>Bacteria</taxon>
        <taxon>Pseudomonadati</taxon>
        <taxon>Bacteroidota</taxon>
        <taxon>Cytophagia</taxon>
        <taxon>Cytophagales</taxon>
        <taxon>Cyclobacteriaceae</taxon>
        <taxon>Belliella</taxon>
    </lineage>
</organism>
<gene>
    <name evidence="1" type="ORF">ACFSKL_06095</name>
</gene>
<evidence type="ECO:0000313" key="2">
    <source>
        <dbReference type="Proteomes" id="UP001597361"/>
    </source>
</evidence>
<dbReference type="EMBL" id="JBHUHR010000015">
    <property type="protein sequence ID" value="MFD2034352.1"/>
    <property type="molecule type" value="Genomic_DNA"/>
</dbReference>